<comment type="caution">
    <text evidence="2">The sequence shown here is derived from an EMBL/GenBank/DDBJ whole genome shotgun (WGS) entry which is preliminary data.</text>
</comment>
<gene>
    <name evidence="2" type="ORF">AVEN_255876_1</name>
</gene>
<protein>
    <submittedName>
        <fullName evidence="2">Uncharacterized protein</fullName>
    </submittedName>
</protein>
<dbReference type="EMBL" id="BGPR01000349">
    <property type="protein sequence ID" value="GBM14814.1"/>
    <property type="molecule type" value="Genomic_DNA"/>
</dbReference>
<dbReference type="AlphaFoldDB" id="A0A4Y2DG35"/>
<dbReference type="Proteomes" id="UP000499080">
    <property type="component" value="Unassembled WGS sequence"/>
</dbReference>
<organism evidence="2 3">
    <name type="scientific">Araneus ventricosus</name>
    <name type="common">Orbweaver spider</name>
    <name type="synonym">Epeira ventricosa</name>
    <dbReference type="NCBI Taxonomy" id="182803"/>
    <lineage>
        <taxon>Eukaryota</taxon>
        <taxon>Metazoa</taxon>
        <taxon>Ecdysozoa</taxon>
        <taxon>Arthropoda</taxon>
        <taxon>Chelicerata</taxon>
        <taxon>Arachnida</taxon>
        <taxon>Araneae</taxon>
        <taxon>Araneomorphae</taxon>
        <taxon>Entelegynae</taxon>
        <taxon>Araneoidea</taxon>
        <taxon>Araneidae</taxon>
        <taxon>Araneus</taxon>
    </lineage>
</organism>
<feature type="region of interest" description="Disordered" evidence="1">
    <location>
        <begin position="1"/>
        <end position="23"/>
    </location>
</feature>
<proteinExistence type="predicted"/>
<evidence type="ECO:0000256" key="1">
    <source>
        <dbReference type="SAM" id="MobiDB-lite"/>
    </source>
</evidence>
<evidence type="ECO:0000313" key="3">
    <source>
        <dbReference type="Proteomes" id="UP000499080"/>
    </source>
</evidence>
<accession>A0A4Y2DG35</accession>
<evidence type="ECO:0000313" key="2">
    <source>
        <dbReference type="EMBL" id="GBM14814.1"/>
    </source>
</evidence>
<keyword evidence="3" id="KW-1185">Reference proteome</keyword>
<reference evidence="2 3" key="1">
    <citation type="journal article" date="2019" name="Sci. Rep.">
        <title>Orb-weaving spider Araneus ventricosus genome elucidates the spidroin gene catalogue.</title>
        <authorList>
            <person name="Kono N."/>
            <person name="Nakamura H."/>
            <person name="Ohtoshi R."/>
            <person name="Moran D.A.P."/>
            <person name="Shinohara A."/>
            <person name="Yoshida Y."/>
            <person name="Fujiwara M."/>
            <person name="Mori M."/>
            <person name="Tomita M."/>
            <person name="Arakawa K."/>
        </authorList>
    </citation>
    <scope>NUCLEOTIDE SEQUENCE [LARGE SCALE GENOMIC DNA]</scope>
</reference>
<sequence length="306" mass="34342">MSKIILRMKGGKREKKTRTGTKENKITNPELKYGILILSQRGVQSVEHGVGNCLDLKTKNRLGRNRNGWNNGCSQKPYNTRNFKFIISNWRPVTPRSLYRGTGCTSLEPALHARFPVPRHRLHTLEPPFYARLPVPRHMLHTPWSRPFTLGSLCRGTGCTPVEPPLHTLFSVLRHRLHTSGVGPSRSIPCAAAQAVHPWSCPFILGSLWRGTGCTSLQLALRTRIPVARHRLHTAGTSHSDPCGAAQAAHLWSRPFTLSSLCRGTSCTPQEPPLHPRFPVPRHRLHTPWSRPCCEYTALKQAPAKF</sequence>
<feature type="compositionally biased region" description="Basic residues" evidence="1">
    <location>
        <begin position="9"/>
        <end position="19"/>
    </location>
</feature>
<name>A0A4Y2DG35_ARAVE</name>